<dbReference type="EMBL" id="QGTR01000001">
    <property type="protein sequence ID" value="PWW04217.1"/>
    <property type="molecule type" value="Genomic_DNA"/>
</dbReference>
<accession>A0A317PTF5</accession>
<protein>
    <submittedName>
        <fullName evidence="1">Uncharacterized protein</fullName>
    </submittedName>
</protein>
<comment type="caution">
    <text evidence="1">The sequence shown here is derived from an EMBL/GenBank/DDBJ whole genome shotgun (WGS) entry which is preliminary data.</text>
</comment>
<reference evidence="1 2" key="1">
    <citation type="submission" date="2018-05" db="EMBL/GenBank/DDBJ databases">
        <title>Genomic Encyclopedia of Type Strains, Phase IV (KMG-IV): sequencing the most valuable type-strain genomes for metagenomic binning, comparative biology and taxonomic classification.</title>
        <authorList>
            <person name="Goeker M."/>
        </authorList>
    </citation>
    <scope>NUCLEOTIDE SEQUENCE [LARGE SCALE GENOMIC DNA]</scope>
    <source>
        <strain evidence="1 2">DSM 16791</strain>
    </source>
</reference>
<name>A0A317PTF5_9HYPH</name>
<sequence>MAPAPFWCIPSPNGRAGPDRLPQGEFTVATTGPAAVRCCQAPNFPVTWSGAA</sequence>
<evidence type="ECO:0000313" key="1">
    <source>
        <dbReference type="EMBL" id="PWW04217.1"/>
    </source>
</evidence>
<keyword evidence="2" id="KW-1185">Reference proteome</keyword>
<dbReference type="AlphaFoldDB" id="A0A317PTF5"/>
<proteinExistence type="predicted"/>
<dbReference type="Proteomes" id="UP000246352">
    <property type="component" value="Unassembled WGS sequence"/>
</dbReference>
<organism evidence="1 2">
    <name type="scientific">Hoeflea marina</name>
    <dbReference type="NCBI Taxonomy" id="274592"/>
    <lineage>
        <taxon>Bacteria</taxon>
        <taxon>Pseudomonadati</taxon>
        <taxon>Pseudomonadota</taxon>
        <taxon>Alphaproteobacteria</taxon>
        <taxon>Hyphomicrobiales</taxon>
        <taxon>Rhizobiaceae</taxon>
        <taxon>Hoeflea</taxon>
    </lineage>
</organism>
<gene>
    <name evidence="1" type="ORF">DFR52_101909</name>
</gene>
<evidence type="ECO:0000313" key="2">
    <source>
        <dbReference type="Proteomes" id="UP000246352"/>
    </source>
</evidence>